<gene>
    <name evidence="2" type="ORF">H8B22_14585</name>
</gene>
<dbReference type="PANTHER" id="PTHR12277:SF81">
    <property type="entry name" value="PROTEIN ABHD13"/>
    <property type="match status" value="1"/>
</dbReference>
<evidence type="ECO:0000259" key="1">
    <source>
        <dbReference type="Pfam" id="PF00561"/>
    </source>
</evidence>
<dbReference type="InterPro" id="IPR000073">
    <property type="entry name" value="AB_hydrolase_1"/>
</dbReference>
<feature type="domain" description="AB hydrolase-1" evidence="1">
    <location>
        <begin position="83"/>
        <end position="181"/>
    </location>
</feature>
<dbReference type="KEGG" id="lsx:H8B22_14585"/>
<evidence type="ECO:0000313" key="2">
    <source>
        <dbReference type="EMBL" id="QNP40665.1"/>
    </source>
</evidence>
<protein>
    <submittedName>
        <fullName evidence="2">Alpha/beta hydrolase</fullName>
    </submittedName>
</protein>
<dbReference type="AlphaFoldDB" id="A0A7H0FX99"/>
<reference evidence="2 3" key="1">
    <citation type="submission" date="2020-08" db="EMBL/GenBank/DDBJ databases">
        <title>Lysobacter sp. II4 sp. nov., isolated from soil.</title>
        <authorList>
            <person name="Woo C.Y."/>
            <person name="Kim J."/>
        </authorList>
    </citation>
    <scope>NUCLEOTIDE SEQUENCE [LARGE SCALE GENOMIC DNA]</scope>
    <source>
        <strain evidence="2 3">II4</strain>
    </source>
</reference>
<proteinExistence type="predicted"/>
<organism evidence="2 3">
    <name type="scientific">Agrilutibacter terrestris</name>
    <dbReference type="NCBI Taxonomy" id="2865112"/>
    <lineage>
        <taxon>Bacteria</taxon>
        <taxon>Pseudomonadati</taxon>
        <taxon>Pseudomonadota</taxon>
        <taxon>Gammaproteobacteria</taxon>
        <taxon>Lysobacterales</taxon>
        <taxon>Lysobacteraceae</taxon>
        <taxon>Agrilutibacter</taxon>
    </lineage>
</organism>
<evidence type="ECO:0000313" key="3">
    <source>
        <dbReference type="Proteomes" id="UP000516018"/>
    </source>
</evidence>
<name>A0A7H0FX99_9GAMM</name>
<dbReference type="Gene3D" id="3.40.50.1820">
    <property type="entry name" value="alpha/beta hydrolase"/>
    <property type="match status" value="1"/>
</dbReference>
<dbReference type="Pfam" id="PF00561">
    <property type="entry name" value="Abhydrolase_1"/>
    <property type="match status" value="1"/>
</dbReference>
<accession>A0A7H0FX99</accession>
<dbReference type="EMBL" id="CP060820">
    <property type="protein sequence ID" value="QNP40665.1"/>
    <property type="molecule type" value="Genomic_DNA"/>
</dbReference>
<dbReference type="RefSeq" id="WP_187712105.1">
    <property type="nucleotide sequence ID" value="NZ_CP060820.1"/>
</dbReference>
<dbReference type="InterPro" id="IPR029058">
    <property type="entry name" value="AB_hydrolase_fold"/>
</dbReference>
<dbReference type="SUPFAM" id="SSF53474">
    <property type="entry name" value="alpha/beta-Hydrolases"/>
    <property type="match status" value="1"/>
</dbReference>
<sequence length="281" mass="31000">MFWIALPLTMVYLGLCGFMYVRQRELVYLPHQTRVEATQTNFALVNGDVTLRGWVVNPGRKRALVYFGGNSEAIQLNRSSFARWFPQHTVYLVAYRGFGASEGQPDEAGLASDALALFDHVRLQHPRIGVDVIGYSLGSGVAAHVAAQRPVRRLALITPYDTLADVGQAHYRWLPVRLLARDRFDSVSNLSRRTGPTLVVRAGRDKVIPAASTQRLIEALPRRPRVLELPSAEHGNVAAAPGFSRTLKAFFATPAPRSGPSAINPVAIHVHRPLPGRRKST</sequence>
<dbReference type="GO" id="GO:0016787">
    <property type="term" value="F:hydrolase activity"/>
    <property type="evidence" value="ECO:0007669"/>
    <property type="project" value="UniProtKB-KW"/>
</dbReference>
<keyword evidence="3" id="KW-1185">Reference proteome</keyword>
<dbReference type="PANTHER" id="PTHR12277">
    <property type="entry name" value="ALPHA/BETA HYDROLASE DOMAIN-CONTAINING PROTEIN"/>
    <property type="match status" value="1"/>
</dbReference>
<keyword evidence="2" id="KW-0378">Hydrolase</keyword>
<dbReference type="Proteomes" id="UP000516018">
    <property type="component" value="Chromosome"/>
</dbReference>